<dbReference type="Pfam" id="PF00550">
    <property type="entry name" value="PP-binding"/>
    <property type="match status" value="1"/>
</dbReference>
<reference evidence="4 5" key="1">
    <citation type="submission" date="2021-03" db="EMBL/GenBank/DDBJ databases">
        <title>novel species isolated from a fishpond in China.</title>
        <authorList>
            <person name="Lu H."/>
            <person name="Cai Z."/>
        </authorList>
    </citation>
    <scope>NUCLEOTIDE SEQUENCE [LARGE SCALE GENOMIC DNA]</scope>
    <source>
        <strain evidence="4 5">Y57</strain>
    </source>
</reference>
<gene>
    <name evidence="4" type="ORF">J0A65_26650</name>
</gene>
<dbReference type="EMBL" id="JAFKCS010000781">
    <property type="protein sequence ID" value="MBN7823476.1"/>
    <property type="molecule type" value="Genomic_DNA"/>
</dbReference>
<evidence type="ECO:0000313" key="4">
    <source>
        <dbReference type="EMBL" id="MBN7823476.1"/>
    </source>
</evidence>
<dbReference type="Gene3D" id="3.30.300.30">
    <property type="match status" value="1"/>
</dbReference>
<name>A0ABS3D288_9ALTE</name>
<dbReference type="RefSeq" id="WP_206597183.1">
    <property type="nucleotide sequence ID" value="NZ_JAFKCS010000781.1"/>
</dbReference>
<proteinExistence type="predicted"/>
<evidence type="ECO:0000256" key="2">
    <source>
        <dbReference type="ARBA" id="ARBA00022553"/>
    </source>
</evidence>
<keyword evidence="1" id="KW-0596">Phosphopantetheine</keyword>
<dbReference type="InterPro" id="IPR036736">
    <property type="entry name" value="ACP-like_sf"/>
</dbReference>
<keyword evidence="5" id="KW-1185">Reference proteome</keyword>
<dbReference type="PANTHER" id="PTHR44845:SF6">
    <property type="entry name" value="BETA-ALANINE-ACTIVATING ENZYME"/>
    <property type="match status" value="1"/>
</dbReference>
<evidence type="ECO:0000256" key="1">
    <source>
        <dbReference type="ARBA" id="ARBA00022450"/>
    </source>
</evidence>
<comment type="caution">
    <text evidence="4">The sequence shown here is derived from an EMBL/GenBank/DDBJ whole genome shotgun (WGS) entry which is preliminary data.</text>
</comment>
<dbReference type="PROSITE" id="PS00012">
    <property type="entry name" value="PHOSPHOPANTETHEINE"/>
    <property type="match status" value="1"/>
</dbReference>
<dbReference type="InterPro" id="IPR006162">
    <property type="entry name" value="Ppantetheine_attach_site"/>
</dbReference>
<dbReference type="PANTHER" id="PTHR44845">
    <property type="entry name" value="CARRIER DOMAIN-CONTAINING PROTEIN"/>
    <property type="match status" value="1"/>
</dbReference>
<accession>A0ABS3D288</accession>
<dbReference type="PROSITE" id="PS50075">
    <property type="entry name" value="CARRIER"/>
    <property type="match status" value="1"/>
</dbReference>
<dbReference type="InterPro" id="IPR045851">
    <property type="entry name" value="AMP-bd_C_sf"/>
</dbReference>
<feature type="non-terminal residue" evidence="4">
    <location>
        <position position="111"/>
    </location>
</feature>
<organism evidence="4 5">
    <name type="scientific">Bowmanella yangjiangensis</name>
    <dbReference type="NCBI Taxonomy" id="2811230"/>
    <lineage>
        <taxon>Bacteria</taxon>
        <taxon>Pseudomonadati</taxon>
        <taxon>Pseudomonadota</taxon>
        <taxon>Gammaproteobacteria</taxon>
        <taxon>Alteromonadales</taxon>
        <taxon>Alteromonadaceae</taxon>
        <taxon>Bowmanella</taxon>
    </lineage>
</organism>
<evidence type="ECO:0000313" key="5">
    <source>
        <dbReference type="Proteomes" id="UP000663992"/>
    </source>
</evidence>
<dbReference type="SUPFAM" id="SSF47336">
    <property type="entry name" value="ACP-like"/>
    <property type="match status" value="1"/>
</dbReference>
<dbReference type="SUPFAM" id="SSF56801">
    <property type="entry name" value="Acetyl-CoA synthetase-like"/>
    <property type="match status" value="1"/>
</dbReference>
<dbReference type="InterPro" id="IPR009081">
    <property type="entry name" value="PP-bd_ACP"/>
</dbReference>
<feature type="domain" description="Carrier" evidence="3">
    <location>
        <begin position="52"/>
        <end position="111"/>
    </location>
</feature>
<sequence length="111" mass="12301">ELRQALAEQLPEFMVPARILVLEAMPLSPNGKLDRKALPVPEFGTSAVGYVAPRNDLERELAAIWTQVLQVERVGINDDFFELGGHSLLLTQVGMTLRNRLGVTLPLHALF</sequence>
<keyword evidence="2" id="KW-0597">Phosphoprotein</keyword>
<dbReference type="Proteomes" id="UP000663992">
    <property type="component" value="Unassembled WGS sequence"/>
</dbReference>
<dbReference type="Gene3D" id="1.10.1200.10">
    <property type="entry name" value="ACP-like"/>
    <property type="match status" value="1"/>
</dbReference>
<evidence type="ECO:0000259" key="3">
    <source>
        <dbReference type="PROSITE" id="PS50075"/>
    </source>
</evidence>
<feature type="non-terminal residue" evidence="4">
    <location>
        <position position="1"/>
    </location>
</feature>
<protein>
    <recommendedName>
        <fullName evidence="3">Carrier domain-containing protein</fullName>
    </recommendedName>
</protein>